<dbReference type="Gramene" id="Pp3c16_3170V3.3">
    <property type="protein sequence ID" value="Pp3c16_3170V3.3"/>
    <property type="gene ID" value="Pp3c16_3170"/>
</dbReference>
<dbReference type="EnsemblPlants" id="Pp3c16_3170V3.3">
    <property type="protein sequence ID" value="Pp3c16_3170V3.3"/>
    <property type="gene ID" value="Pp3c16_3170"/>
</dbReference>
<dbReference type="GeneID" id="112292969"/>
<evidence type="ECO:0000313" key="11">
    <source>
        <dbReference type="Proteomes" id="UP000006727"/>
    </source>
</evidence>
<organism evidence="9">
    <name type="scientific">Physcomitrium patens</name>
    <name type="common">Spreading-leaved earth moss</name>
    <name type="synonym">Physcomitrella patens</name>
    <dbReference type="NCBI Taxonomy" id="3218"/>
    <lineage>
        <taxon>Eukaryota</taxon>
        <taxon>Viridiplantae</taxon>
        <taxon>Streptophyta</taxon>
        <taxon>Embryophyta</taxon>
        <taxon>Bryophyta</taxon>
        <taxon>Bryophytina</taxon>
        <taxon>Bryopsida</taxon>
        <taxon>Funariidae</taxon>
        <taxon>Funariales</taxon>
        <taxon>Funariaceae</taxon>
        <taxon>Physcomitrium</taxon>
    </lineage>
</organism>
<keyword evidence="11" id="KW-1185">Reference proteome</keyword>
<comment type="similarity">
    <text evidence="6">Belongs to the DESIGUAL family.</text>
</comment>
<dbReference type="eggNOG" id="ENOG502QSXH">
    <property type="taxonomic scope" value="Eukaryota"/>
</dbReference>
<dbReference type="InterPro" id="IPR052222">
    <property type="entry name" value="DESIGUAL"/>
</dbReference>
<dbReference type="HOGENOM" id="CLU_062329_1_1_1"/>
<keyword evidence="4 8" id="KW-1133">Transmembrane helix</keyword>
<proteinExistence type="inferred from homology"/>
<dbReference type="Gramene" id="Pp3c16_3170V3.2">
    <property type="protein sequence ID" value="Pp3c16_3170V3.2"/>
    <property type="gene ID" value="Pp3c16_3170"/>
</dbReference>
<dbReference type="FunCoup" id="A9SW36">
    <property type="interactions" value="1204"/>
</dbReference>
<evidence type="ECO:0000256" key="5">
    <source>
        <dbReference type="ARBA" id="ARBA00023136"/>
    </source>
</evidence>
<reference evidence="9 11" key="2">
    <citation type="journal article" date="2018" name="Plant J.">
        <title>The Physcomitrella patens chromosome-scale assembly reveals moss genome structure and evolution.</title>
        <authorList>
            <person name="Lang D."/>
            <person name="Ullrich K.K."/>
            <person name="Murat F."/>
            <person name="Fuchs J."/>
            <person name="Jenkins J."/>
            <person name="Haas F.B."/>
            <person name="Piednoel M."/>
            <person name="Gundlach H."/>
            <person name="Van Bel M."/>
            <person name="Meyberg R."/>
            <person name="Vives C."/>
            <person name="Morata J."/>
            <person name="Symeonidi A."/>
            <person name="Hiss M."/>
            <person name="Muchero W."/>
            <person name="Kamisugi Y."/>
            <person name="Saleh O."/>
            <person name="Blanc G."/>
            <person name="Decker E.L."/>
            <person name="van Gessel N."/>
            <person name="Grimwood J."/>
            <person name="Hayes R.D."/>
            <person name="Graham S.W."/>
            <person name="Gunter L.E."/>
            <person name="McDaniel S.F."/>
            <person name="Hoernstein S.N.W."/>
            <person name="Larsson A."/>
            <person name="Li F.W."/>
            <person name="Perroud P.F."/>
            <person name="Phillips J."/>
            <person name="Ranjan P."/>
            <person name="Rokshar D.S."/>
            <person name="Rothfels C.J."/>
            <person name="Schneider L."/>
            <person name="Shu S."/>
            <person name="Stevenson D.W."/>
            <person name="Thummler F."/>
            <person name="Tillich M."/>
            <person name="Villarreal Aguilar J.C."/>
            <person name="Widiez T."/>
            <person name="Wong G.K."/>
            <person name="Wymore A."/>
            <person name="Zhang Y."/>
            <person name="Zimmer A.D."/>
            <person name="Quatrano R.S."/>
            <person name="Mayer K.F.X."/>
            <person name="Goodstein D."/>
            <person name="Casacuberta J.M."/>
            <person name="Vandepoele K."/>
            <person name="Reski R."/>
            <person name="Cuming A.C."/>
            <person name="Tuskan G.A."/>
            <person name="Maumus F."/>
            <person name="Salse J."/>
            <person name="Schmutz J."/>
            <person name="Rensing S.A."/>
        </authorList>
    </citation>
    <scope>NUCLEOTIDE SEQUENCE [LARGE SCALE GENOMIC DNA]</scope>
    <source>
        <strain evidence="10 11">cv. Gransden 2004</strain>
    </source>
</reference>
<feature type="transmembrane region" description="Helical" evidence="8">
    <location>
        <begin position="57"/>
        <end position="79"/>
    </location>
</feature>
<keyword evidence="3" id="KW-0732">Signal</keyword>
<sequence>MARFSWPVLGVALILDITAFGLALGAMAKRSKAKPTDAVPGYLTCEYTKDTATGLAALALVFLFFGHVLVTVVTSCMCFGKAVYNAGFSRVCAIFLFIFSWLTFIVSEIILLYGAVVNNIRTKGQVDIGVVGENENYCRQMKKAIFAAGAAFTFLTMVFSLLYYVFQAKAESKDNKLRSYRGGDDRYGEHNGPSINMTAYN</sequence>
<dbReference type="AlphaFoldDB" id="A9SW36"/>
<name>A9SW36_PHYPA</name>
<dbReference type="RefSeq" id="XP_024397733.1">
    <property type="nucleotide sequence ID" value="XM_024541965.2"/>
</dbReference>
<feature type="transmembrane region" description="Helical" evidence="8">
    <location>
        <begin position="91"/>
        <end position="116"/>
    </location>
</feature>
<evidence type="ECO:0000256" key="3">
    <source>
        <dbReference type="ARBA" id="ARBA00022729"/>
    </source>
</evidence>
<reference evidence="10" key="3">
    <citation type="submission" date="2020-12" db="UniProtKB">
        <authorList>
            <consortium name="EnsemblPlants"/>
        </authorList>
    </citation>
    <scope>IDENTIFICATION</scope>
</reference>
<gene>
    <name evidence="10" type="primary">LOC112292969</name>
    <name evidence="9" type="ORF">PHYPA_020410</name>
</gene>
<dbReference type="Proteomes" id="UP000006727">
    <property type="component" value="Chromosome 16"/>
</dbReference>
<keyword evidence="5 8" id="KW-0472">Membrane</keyword>
<dbReference type="RefSeq" id="XP_024397734.1">
    <property type="nucleotide sequence ID" value="XM_024541966.2"/>
</dbReference>
<accession>A9SW36</accession>
<dbReference type="OrthoDB" id="2015495at2759"/>
<dbReference type="PANTHER" id="PTHR31769">
    <property type="entry name" value="OS07G0462200 PROTEIN-RELATED"/>
    <property type="match status" value="1"/>
</dbReference>
<evidence type="ECO:0000256" key="4">
    <source>
        <dbReference type="ARBA" id="ARBA00022989"/>
    </source>
</evidence>
<dbReference type="InterPro" id="IPR009606">
    <property type="entry name" value="DEAL/Modifying_wall_lignin1/2"/>
</dbReference>
<dbReference type="PaxDb" id="3218-PP1S127_21V6.1"/>
<dbReference type="EMBL" id="ABEU02000016">
    <property type="protein sequence ID" value="PNR37302.1"/>
    <property type="molecule type" value="Genomic_DNA"/>
</dbReference>
<dbReference type="GO" id="GO:0012505">
    <property type="term" value="C:endomembrane system"/>
    <property type="evidence" value="ECO:0007669"/>
    <property type="project" value="UniProtKB-SubCell"/>
</dbReference>
<dbReference type="Gramene" id="Pp3c16_3170V3.1">
    <property type="protein sequence ID" value="Pp3c16_3170V3.1"/>
    <property type="gene ID" value="Pp3c16_3170"/>
</dbReference>
<feature type="region of interest" description="Disordered" evidence="7">
    <location>
        <begin position="181"/>
        <end position="201"/>
    </location>
</feature>
<dbReference type="OMA" id="MASTAWC"/>
<evidence type="ECO:0000313" key="10">
    <source>
        <dbReference type="EnsemblPlants" id="Pp3c16_3170V3.1"/>
    </source>
</evidence>
<feature type="transmembrane region" description="Helical" evidence="8">
    <location>
        <begin position="144"/>
        <end position="166"/>
    </location>
</feature>
<evidence type="ECO:0000256" key="8">
    <source>
        <dbReference type="SAM" id="Phobius"/>
    </source>
</evidence>
<dbReference type="EnsemblPlants" id="Pp3c16_3170V3.2">
    <property type="protein sequence ID" value="Pp3c16_3170V3.2"/>
    <property type="gene ID" value="Pp3c16_3170"/>
</dbReference>
<protein>
    <submittedName>
        <fullName evidence="9 10">Uncharacterized protein</fullName>
    </submittedName>
</protein>
<comment type="subcellular location">
    <subcellularLocation>
        <location evidence="1">Endomembrane system</location>
        <topology evidence="1">Multi-pass membrane protein</topology>
    </subcellularLocation>
</comment>
<dbReference type="EnsemblPlants" id="Pp3c16_3170V3.1">
    <property type="protein sequence ID" value="Pp3c16_3170V3.1"/>
    <property type="gene ID" value="Pp3c16_3170"/>
</dbReference>
<evidence type="ECO:0000313" key="9">
    <source>
        <dbReference type="EMBL" id="PNR37302.1"/>
    </source>
</evidence>
<evidence type="ECO:0000256" key="2">
    <source>
        <dbReference type="ARBA" id="ARBA00022692"/>
    </source>
</evidence>
<evidence type="ECO:0000256" key="6">
    <source>
        <dbReference type="ARBA" id="ARBA00029467"/>
    </source>
</evidence>
<evidence type="ECO:0000256" key="1">
    <source>
        <dbReference type="ARBA" id="ARBA00004127"/>
    </source>
</evidence>
<dbReference type="Pfam" id="PF06749">
    <property type="entry name" value="DUF1218"/>
    <property type="match status" value="1"/>
</dbReference>
<dbReference type="KEGG" id="ppp:112292969"/>
<keyword evidence="2 8" id="KW-0812">Transmembrane</keyword>
<evidence type="ECO:0000256" key="7">
    <source>
        <dbReference type="SAM" id="MobiDB-lite"/>
    </source>
</evidence>
<reference evidence="9 11" key="1">
    <citation type="journal article" date="2008" name="Science">
        <title>The Physcomitrella genome reveals evolutionary insights into the conquest of land by plants.</title>
        <authorList>
            <person name="Rensing S."/>
            <person name="Lang D."/>
            <person name="Zimmer A."/>
            <person name="Terry A."/>
            <person name="Salamov A."/>
            <person name="Shapiro H."/>
            <person name="Nishiyama T."/>
            <person name="Perroud P.-F."/>
            <person name="Lindquist E."/>
            <person name="Kamisugi Y."/>
            <person name="Tanahashi T."/>
            <person name="Sakakibara K."/>
            <person name="Fujita T."/>
            <person name="Oishi K."/>
            <person name="Shin-I T."/>
            <person name="Kuroki Y."/>
            <person name="Toyoda A."/>
            <person name="Suzuki Y."/>
            <person name="Hashimoto A."/>
            <person name="Yamaguchi K."/>
            <person name="Sugano A."/>
            <person name="Kohara Y."/>
            <person name="Fujiyama A."/>
            <person name="Anterola A."/>
            <person name="Aoki S."/>
            <person name="Ashton N."/>
            <person name="Barbazuk W.B."/>
            <person name="Barker E."/>
            <person name="Bennetzen J."/>
            <person name="Bezanilla M."/>
            <person name="Blankenship R."/>
            <person name="Cho S.H."/>
            <person name="Dutcher S."/>
            <person name="Estelle M."/>
            <person name="Fawcett J.A."/>
            <person name="Gundlach H."/>
            <person name="Hanada K."/>
            <person name="Heyl A."/>
            <person name="Hicks K.A."/>
            <person name="Hugh J."/>
            <person name="Lohr M."/>
            <person name="Mayer K."/>
            <person name="Melkozernov A."/>
            <person name="Murata T."/>
            <person name="Nelson D."/>
            <person name="Pils B."/>
            <person name="Prigge M."/>
            <person name="Reiss B."/>
            <person name="Renner T."/>
            <person name="Rombauts S."/>
            <person name="Rushton P."/>
            <person name="Sanderfoot A."/>
            <person name="Schween G."/>
            <person name="Shiu S.-H."/>
            <person name="Stueber K."/>
            <person name="Theodoulou F.L."/>
            <person name="Tu H."/>
            <person name="Van de Peer Y."/>
            <person name="Verrier P.J."/>
            <person name="Waters E."/>
            <person name="Wood A."/>
            <person name="Yang L."/>
            <person name="Cove D."/>
            <person name="Cuming A."/>
            <person name="Hasebe M."/>
            <person name="Lucas S."/>
            <person name="Mishler D.B."/>
            <person name="Reski R."/>
            <person name="Grigoriev I."/>
            <person name="Quatrano R.S."/>
            <person name="Boore J.L."/>
        </authorList>
    </citation>
    <scope>NUCLEOTIDE SEQUENCE [LARGE SCALE GENOMIC DNA]</scope>
    <source>
        <strain evidence="10 11">cv. Gransden 2004</strain>
    </source>
</reference>